<dbReference type="AlphaFoldDB" id="A0A6C0HMZ4"/>
<reference evidence="1" key="1">
    <citation type="journal article" date="2020" name="Nature">
        <title>Giant virus diversity and host interactions through global metagenomics.</title>
        <authorList>
            <person name="Schulz F."/>
            <person name="Roux S."/>
            <person name="Paez-Espino D."/>
            <person name="Jungbluth S."/>
            <person name="Walsh D.A."/>
            <person name="Denef V.J."/>
            <person name="McMahon K.D."/>
            <person name="Konstantinidis K.T."/>
            <person name="Eloe-Fadrosh E.A."/>
            <person name="Kyrpides N.C."/>
            <person name="Woyke T."/>
        </authorList>
    </citation>
    <scope>NUCLEOTIDE SEQUENCE</scope>
    <source>
        <strain evidence="1">GVMAG-M-3300023184-13</strain>
    </source>
</reference>
<proteinExistence type="predicted"/>
<protein>
    <submittedName>
        <fullName evidence="1">Uncharacterized protein</fullName>
    </submittedName>
</protein>
<evidence type="ECO:0000313" key="1">
    <source>
        <dbReference type="EMBL" id="QHT81764.1"/>
    </source>
</evidence>
<accession>A0A6C0HMZ4</accession>
<organism evidence="1">
    <name type="scientific">viral metagenome</name>
    <dbReference type="NCBI Taxonomy" id="1070528"/>
    <lineage>
        <taxon>unclassified sequences</taxon>
        <taxon>metagenomes</taxon>
        <taxon>organismal metagenomes</taxon>
    </lineage>
</organism>
<name>A0A6C0HMZ4_9ZZZZ</name>
<sequence>MAKKSVTLKGKLRKRQWKKGKHLDMYISKGKLTKKNLVKSQALHHKHKGGQVTTLDDIDLDKLKISKHVNINWGNLPSGPPTDCNIL</sequence>
<dbReference type="EMBL" id="MN739991">
    <property type="protein sequence ID" value="QHT81764.1"/>
    <property type="molecule type" value="Genomic_DNA"/>
</dbReference>